<accession>A0A844M3B9</accession>
<name>A0A844M3B9_9GAMM</name>
<dbReference type="EMBL" id="WFKQ01000017">
    <property type="protein sequence ID" value="MUG33431.1"/>
    <property type="molecule type" value="Genomic_DNA"/>
</dbReference>
<dbReference type="GO" id="GO:0005829">
    <property type="term" value="C:cytosol"/>
    <property type="evidence" value="ECO:0007669"/>
    <property type="project" value="TreeGrafter"/>
</dbReference>
<sequence>MNITLRQLNAFIHVAETGSFTRASDKMHLTQSAVSGLIKELENTLNVVLFDRTTRQLSLSVVGHHLLPQARRVLNELTLFENEASSLTSLAQGTVRLAVSQFAASSMPAVIAQFAKLYPEIKVSLLDCSAEDVLQHIENIEVDLGVGVELNTDQNDENLSADLLYELPFCIVLPQAHPLACEPVVKWDDLLGLPLITLNGPFIDHVTLELSEPMALQIKNAAYKVNFMSTALEMTRQGFGVTLCLPYMPEVIDWISANNLVLKCLAEPVKLRKFYIYQRSSRALSPASKTFKCFLQHYFEDYFTSLANIGFLSHTPTQDSQ</sequence>
<dbReference type="PROSITE" id="PS50931">
    <property type="entry name" value="HTH_LYSR"/>
    <property type="match status" value="1"/>
</dbReference>
<dbReference type="PRINTS" id="PR00039">
    <property type="entry name" value="HTHLYSR"/>
</dbReference>
<dbReference type="Pfam" id="PF03466">
    <property type="entry name" value="LysR_substrate"/>
    <property type="match status" value="1"/>
</dbReference>
<evidence type="ECO:0000259" key="5">
    <source>
        <dbReference type="PROSITE" id="PS50931"/>
    </source>
</evidence>
<dbReference type="OrthoDB" id="8437302at2"/>
<dbReference type="RefSeq" id="WP_011960305.1">
    <property type="nucleotide sequence ID" value="NZ_WFKQ01000017.1"/>
</dbReference>
<dbReference type="GO" id="GO:0003677">
    <property type="term" value="F:DNA binding"/>
    <property type="evidence" value="ECO:0007669"/>
    <property type="project" value="UniProtKB-KW"/>
</dbReference>
<dbReference type="SUPFAM" id="SSF46785">
    <property type="entry name" value="Winged helix' DNA-binding domain"/>
    <property type="match status" value="1"/>
</dbReference>
<protein>
    <submittedName>
        <fullName evidence="6">LysR family transcriptional regulator</fullName>
    </submittedName>
</protein>
<dbReference type="GO" id="GO:0003700">
    <property type="term" value="F:DNA-binding transcription factor activity"/>
    <property type="evidence" value="ECO:0007669"/>
    <property type="project" value="InterPro"/>
</dbReference>
<evidence type="ECO:0000256" key="3">
    <source>
        <dbReference type="ARBA" id="ARBA00023125"/>
    </source>
</evidence>
<keyword evidence="4" id="KW-0804">Transcription</keyword>
<comment type="similarity">
    <text evidence="1">Belongs to the LysR transcriptional regulatory family.</text>
</comment>
<proteinExistence type="inferred from homology"/>
<dbReference type="AlphaFoldDB" id="A0A844M3B9"/>
<comment type="caution">
    <text evidence="6">The sequence shown here is derived from an EMBL/GenBank/DDBJ whole genome shotgun (WGS) entry which is preliminary data.</text>
</comment>
<keyword evidence="2" id="KW-0805">Transcription regulation</keyword>
<evidence type="ECO:0000256" key="2">
    <source>
        <dbReference type="ARBA" id="ARBA00023015"/>
    </source>
</evidence>
<evidence type="ECO:0000313" key="6">
    <source>
        <dbReference type="EMBL" id="MUG33431.1"/>
    </source>
</evidence>
<dbReference type="Pfam" id="PF00126">
    <property type="entry name" value="HTH_1"/>
    <property type="match status" value="1"/>
</dbReference>
<dbReference type="Proteomes" id="UP000442109">
    <property type="component" value="Unassembled WGS sequence"/>
</dbReference>
<evidence type="ECO:0000256" key="1">
    <source>
        <dbReference type="ARBA" id="ARBA00009437"/>
    </source>
</evidence>
<evidence type="ECO:0000256" key="4">
    <source>
        <dbReference type="ARBA" id="ARBA00023163"/>
    </source>
</evidence>
<dbReference type="CDD" id="cd08440">
    <property type="entry name" value="PBP2_LTTR_like_4"/>
    <property type="match status" value="1"/>
</dbReference>
<evidence type="ECO:0000313" key="7">
    <source>
        <dbReference type="Proteomes" id="UP000442109"/>
    </source>
</evidence>
<organism evidence="6 7">
    <name type="scientific">Psychrobacter sanguinis</name>
    <dbReference type="NCBI Taxonomy" id="861445"/>
    <lineage>
        <taxon>Bacteria</taxon>
        <taxon>Pseudomonadati</taxon>
        <taxon>Pseudomonadota</taxon>
        <taxon>Gammaproteobacteria</taxon>
        <taxon>Moraxellales</taxon>
        <taxon>Moraxellaceae</taxon>
        <taxon>Psychrobacter</taxon>
    </lineage>
</organism>
<dbReference type="PANTHER" id="PTHR30419:SF30">
    <property type="entry name" value="LYSR FAMILY TRANSCRIPTIONAL REGULATOR"/>
    <property type="match status" value="1"/>
</dbReference>
<dbReference type="SUPFAM" id="SSF53850">
    <property type="entry name" value="Periplasmic binding protein-like II"/>
    <property type="match status" value="1"/>
</dbReference>
<dbReference type="InterPro" id="IPR036390">
    <property type="entry name" value="WH_DNA-bd_sf"/>
</dbReference>
<dbReference type="Gene3D" id="1.10.10.10">
    <property type="entry name" value="Winged helix-like DNA-binding domain superfamily/Winged helix DNA-binding domain"/>
    <property type="match status" value="1"/>
</dbReference>
<feature type="domain" description="HTH lysR-type" evidence="5">
    <location>
        <begin position="3"/>
        <end position="60"/>
    </location>
</feature>
<dbReference type="InterPro" id="IPR000847">
    <property type="entry name" value="LysR_HTH_N"/>
</dbReference>
<dbReference type="FunFam" id="1.10.10.10:FF:000001">
    <property type="entry name" value="LysR family transcriptional regulator"/>
    <property type="match status" value="1"/>
</dbReference>
<dbReference type="InterPro" id="IPR005119">
    <property type="entry name" value="LysR_subst-bd"/>
</dbReference>
<dbReference type="InterPro" id="IPR050950">
    <property type="entry name" value="HTH-type_LysR_regulators"/>
</dbReference>
<keyword evidence="7" id="KW-1185">Reference proteome</keyword>
<dbReference type="PANTHER" id="PTHR30419">
    <property type="entry name" value="HTH-TYPE TRANSCRIPTIONAL REGULATOR YBHD"/>
    <property type="match status" value="1"/>
</dbReference>
<reference evidence="6 7" key="1">
    <citation type="journal article" date="2019" name="PLoS ONE">
        <title>Pup mortality in New Zealand sea lions (Phocarctos hookeri) at Enderby Island, Auckland Islands, 2013-18.</title>
        <authorList>
            <person name="Michael S.A."/>
            <person name="Hayman D.T.S."/>
            <person name="Gray R."/>
            <person name="Zhang J."/>
            <person name="Rogers L."/>
            <person name="Roe W.D."/>
        </authorList>
    </citation>
    <scope>NUCLEOTIDE SEQUENCE [LARGE SCALE GENOMIC DNA]</scope>
    <source>
        <strain evidence="6 7">SM868</strain>
    </source>
</reference>
<dbReference type="Gene3D" id="3.40.190.290">
    <property type="match status" value="1"/>
</dbReference>
<dbReference type="InterPro" id="IPR036388">
    <property type="entry name" value="WH-like_DNA-bd_sf"/>
</dbReference>
<gene>
    <name evidence="6" type="ORF">GB996_11625</name>
</gene>
<keyword evidence="3" id="KW-0238">DNA-binding</keyword>